<dbReference type="EMBL" id="JADYXP020000003">
    <property type="protein sequence ID" value="KAL0128099.1"/>
    <property type="molecule type" value="Genomic_DNA"/>
</dbReference>
<dbReference type="Proteomes" id="UP001430953">
    <property type="component" value="Unassembled WGS sequence"/>
</dbReference>
<organism evidence="1 2">
    <name type="scientific">Cardiocondyla obscurior</name>
    <dbReference type="NCBI Taxonomy" id="286306"/>
    <lineage>
        <taxon>Eukaryota</taxon>
        <taxon>Metazoa</taxon>
        <taxon>Ecdysozoa</taxon>
        <taxon>Arthropoda</taxon>
        <taxon>Hexapoda</taxon>
        <taxon>Insecta</taxon>
        <taxon>Pterygota</taxon>
        <taxon>Neoptera</taxon>
        <taxon>Endopterygota</taxon>
        <taxon>Hymenoptera</taxon>
        <taxon>Apocrita</taxon>
        <taxon>Aculeata</taxon>
        <taxon>Formicoidea</taxon>
        <taxon>Formicidae</taxon>
        <taxon>Myrmicinae</taxon>
        <taxon>Cardiocondyla</taxon>
    </lineage>
</organism>
<sequence length="76" mass="9032">MSYRHALLGTKKSTLGVFANFTNLLLIPLFLRLENAFFFIHLYVHVCKKNIYICKEVYMVCVCMSIWPLRKLILYK</sequence>
<gene>
    <name evidence="1" type="ORF">PUN28_003386</name>
</gene>
<evidence type="ECO:0000313" key="1">
    <source>
        <dbReference type="EMBL" id="KAL0128099.1"/>
    </source>
</evidence>
<comment type="caution">
    <text evidence="1">The sequence shown here is derived from an EMBL/GenBank/DDBJ whole genome shotgun (WGS) entry which is preliminary data.</text>
</comment>
<proteinExistence type="predicted"/>
<protein>
    <submittedName>
        <fullName evidence="1">Uncharacterized protein</fullName>
    </submittedName>
</protein>
<dbReference type="AlphaFoldDB" id="A0AAW2GMG5"/>
<keyword evidence="2" id="KW-1185">Reference proteome</keyword>
<accession>A0AAW2GMG5</accession>
<evidence type="ECO:0000313" key="2">
    <source>
        <dbReference type="Proteomes" id="UP001430953"/>
    </source>
</evidence>
<name>A0AAW2GMG5_9HYME</name>
<reference evidence="1 2" key="1">
    <citation type="submission" date="2023-03" db="EMBL/GenBank/DDBJ databases">
        <title>High recombination rates correlate with genetic variation in Cardiocondyla obscurior ants.</title>
        <authorList>
            <person name="Errbii M."/>
        </authorList>
    </citation>
    <scope>NUCLEOTIDE SEQUENCE [LARGE SCALE GENOMIC DNA]</scope>
    <source>
        <strain evidence="1">Alpha-2009</strain>
        <tissue evidence="1">Whole body</tissue>
    </source>
</reference>